<protein>
    <submittedName>
        <fullName evidence="1">Uncharacterized protein</fullName>
    </submittedName>
</protein>
<evidence type="ECO:0000313" key="1">
    <source>
        <dbReference type="EMBL" id="KAJ3480747.1"/>
    </source>
</evidence>
<accession>A0ACC1QK72</accession>
<reference evidence="1" key="1">
    <citation type="submission" date="2022-07" db="EMBL/GenBank/DDBJ databases">
        <title>Genome Sequence of Lecanicillium saksenae.</title>
        <authorList>
            <person name="Buettner E."/>
        </authorList>
    </citation>
    <scope>NUCLEOTIDE SEQUENCE</scope>
    <source>
        <strain evidence="1">VT-O1</strain>
    </source>
</reference>
<keyword evidence="2" id="KW-1185">Reference proteome</keyword>
<evidence type="ECO:0000313" key="2">
    <source>
        <dbReference type="Proteomes" id="UP001148737"/>
    </source>
</evidence>
<dbReference type="EMBL" id="JANAKD010001321">
    <property type="protein sequence ID" value="KAJ3480747.1"/>
    <property type="molecule type" value="Genomic_DNA"/>
</dbReference>
<name>A0ACC1QK72_9HYPO</name>
<dbReference type="Proteomes" id="UP001148737">
    <property type="component" value="Unassembled WGS sequence"/>
</dbReference>
<gene>
    <name evidence="1" type="ORF">NLG97_g7994</name>
</gene>
<comment type="caution">
    <text evidence="1">The sequence shown here is derived from an EMBL/GenBank/DDBJ whole genome shotgun (WGS) entry which is preliminary data.</text>
</comment>
<organism evidence="1 2">
    <name type="scientific">Lecanicillium saksenae</name>
    <dbReference type="NCBI Taxonomy" id="468837"/>
    <lineage>
        <taxon>Eukaryota</taxon>
        <taxon>Fungi</taxon>
        <taxon>Dikarya</taxon>
        <taxon>Ascomycota</taxon>
        <taxon>Pezizomycotina</taxon>
        <taxon>Sordariomycetes</taxon>
        <taxon>Hypocreomycetidae</taxon>
        <taxon>Hypocreales</taxon>
        <taxon>Cordycipitaceae</taxon>
        <taxon>Lecanicillium</taxon>
    </lineage>
</organism>
<sequence length="821" mass="93192">MVQPDLPPEIANSFDANYWKKYGVERQFILNVLGHMLSSASKHRGRRLKAGDEPAFASTWKKYFGYLVEEIATLNRHLSDRSTTPARIFACFFSLMREKDSELQAAHMNGCFAYLEMIGGMQAIIQGPIGPLSLTHIMRKAIFSNTISPARKQILGYYRYTDNEIREVLDWDTSAHMHCPLELQILIIRICRLRLIDASERPSAITAKHVRDLLDQISNVDLDCWPHKSEFTADYISSDTGLIFKLAIHLYGILALPHPAVMIAESSSHGACTHSDIVVRERRELMKRLRLAISGINYYPSLLWPFVVAGVASAFGDDITEDQIFIDQTLQKIWHHPNGEGSEISILEKLRRFWQSGNHKWDQCFDEAMCCNPLKAGIGLESNKGVEGHIGRSESAGSSVMKLSQLVENVELEDVTVTILLPGDRLPIGRRRRHYKLLHWFVKLSHRIYTVVRPELPGGAAGELRIQNPVPFIFNILDHVVKTASKARGRLLDLRQEPPFSAMWKNYLRYMGLHMQDINKTIREGHPNKTKVLRDIVLLVAADVTASSPLWQTHFEGAYAYLEHVGGVKGVLSEPYECSPLVTLFLSPLFCNTTSPARKQVTGYYRYSDSEIQAVFKNYLPSPDLHLPIDLKIVLVQITRCRVDAVTNLEQADTLKTRVLDIFQQLDAVDVTNWDGRDQYPPGYISRDSGFIFQLSIRLFAMMALPRAAVLEALHQDSSAEAWNELLAARRRVLINILKETYPAVKNTTSLRWPLLVAGVAATSGDDVEDHRTFVDKSLYEIWQHPLTNNEAFIILQKLREFWLSGKTEWEDCFNEPVSSG</sequence>
<proteinExistence type="predicted"/>